<evidence type="ECO:0000256" key="1">
    <source>
        <dbReference type="SAM" id="MobiDB-lite"/>
    </source>
</evidence>
<accession>A0A4E9EES3</accession>
<dbReference type="EMBL" id="CAAKMV010000152">
    <property type="protein sequence ID" value="VIO61325.1"/>
    <property type="molecule type" value="Genomic_DNA"/>
</dbReference>
<dbReference type="AlphaFoldDB" id="A0A4E9EES3"/>
<name>A0A4E9EES3_GIBZA</name>
<dbReference type="PANTHER" id="PTHR35391">
    <property type="entry name" value="C2H2-TYPE DOMAIN-CONTAINING PROTEIN-RELATED"/>
    <property type="match status" value="1"/>
</dbReference>
<feature type="region of interest" description="Disordered" evidence="1">
    <location>
        <begin position="297"/>
        <end position="322"/>
    </location>
</feature>
<dbReference type="PANTHER" id="PTHR35391:SF5">
    <property type="entry name" value="DUF6590 DOMAIN-CONTAINING PROTEIN"/>
    <property type="match status" value="1"/>
</dbReference>
<evidence type="ECO:0008006" key="3">
    <source>
        <dbReference type="Google" id="ProtNLM"/>
    </source>
</evidence>
<feature type="compositionally biased region" description="Polar residues" evidence="1">
    <location>
        <begin position="297"/>
        <end position="312"/>
    </location>
</feature>
<feature type="region of interest" description="Disordered" evidence="1">
    <location>
        <begin position="1"/>
        <end position="25"/>
    </location>
</feature>
<organism evidence="2">
    <name type="scientific">Gibberella zeae</name>
    <name type="common">Wheat head blight fungus</name>
    <name type="synonym">Fusarium graminearum</name>
    <dbReference type="NCBI Taxonomy" id="5518"/>
    <lineage>
        <taxon>Eukaryota</taxon>
        <taxon>Fungi</taxon>
        <taxon>Dikarya</taxon>
        <taxon>Ascomycota</taxon>
        <taxon>Pezizomycotina</taxon>
        <taxon>Sordariomycetes</taxon>
        <taxon>Hypocreomycetidae</taxon>
        <taxon>Hypocreales</taxon>
        <taxon>Nectriaceae</taxon>
        <taxon>Fusarium</taxon>
    </lineage>
</organism>
<sequence>MQEYASHVPLPESDASVSEPDSDVELPSRFLDTSEVYVYVQNWLPEPSKEPIPRLAGTLFEAILALFIHLTHYVAIEKDGKHIDLGSRELVQEVERLFLWGDGFSASSGQLDEILSKSSELRQSVLSSLYELGVTLKNTALQTRYTSHGNKTRGLDIPMRELRGLLEQTSILLYGSDSLDDRDAISESGSSTNDLTECIEDISIYIDCLMDLSVALENPVLDLEPVNATIPSSQNLETFDVSSSQASTFCRKIRDRFPKMEKWLVERLGENNARRASALKEAHERCLDIEATNSTNVSDPVLEDSNTASSRQPAPMREFPHIPASNSSFLTRALAITDGPYTCTIRTCILDTKSYKSTRRWVEHESQHRPQDWQGSECPFCDSKSTLMSPKSYYKHVAEHLREISLAALPHSFDSHTDTTSSNENSEDNED</sequence>
<evidence type="ECO:0000313" key="2">
    <source>
        <dbReference type="EMBL" id="VIO61325.1"/>
    </source>
</evidence>
<proteinExistence type="predicted"/>
<gene>
    <name evidence="2" type="ORF">FUG_LOCUS431457</name>
</gene>
<feature type="region of interest" description="Disordered" evidence="1">
    <location>
        <begin position="412"/>
        <end position="431"/>
    </location>
</feature>
<reference evidence="2" key="1">
    <citation type="submission" date="2019-04" db="EMBL/GenBank/DDBJ databases">
        <authorList>
            <person name="Melise S."/>
            <person name="Noan J."/>
            <person name="Okalmin O."/>
        </authorList>
    </citation>
    <scope>NUCLEOTIDE SEQUENCE</scope>
    <source>
        <strain evidence="2">FN9</strain>
    </source>
</reference>
<protein>
    <recommendedName>
        <fullName evidence="3">C2H2-type domain-containing protein</fullName>
    </recommendedName>
</protein>